<feature type="coiled-coil region" evidence="3">
    <location>
        <begin position="493"/>
        <end position="524"/>
    </location>
</feature>
<evidence type="ECO:0000313" key="8">
    <source>
        <dbReference type="Proteomes" id="UP000663870"/>
    </source>
</evidence>
<dbReference type="Gene3D" id="3.40.50.410">
    <property type="entry name" value="von Willebrand factor, type A domain"/>
    <property type="match status" value="1"/>
</dbReference>
<dbReference type="InterPro" id="IPR000185">
    <property type="entry name" value="SecA"/>
</dbReference>
<keyword evidence="1" id="KW-0653">Protein transport</keyword>
<dbReference type="Proteomes" id="UP000663854">
    <property type="component" value="Unassembled WGS sequence"/>
</dbReference>
<dbReference type="GO" id="GO:0016020">
    <property type="term" value="C:membrane"/>
    <property type="evidence" value="ECO:0007669"/>
    <property type="project" value="InterPro"/>
</dbReference>
<organism evidence="5 7">
    <name type="scientific">Rotaria sordida</name>
    <dbReference type="NCBI Taxonomy" id="392033"/>
    <lineage>
        <taxon>Eukaryota</taxon>
        <taxon>Metazoa</taxon>
        <taxon>Spiralia</taxon>
        <taxon>Gnathifera</taxon>
        <taxon>Rotifera</taxon>
        <taxon>Eurotatoria</taxon>
        <taxon>Bdelloidea</taxon>
        <taxon>Philodinida</taxon>
        <taxon>Philodinidae</taxon>
        <taxon>Rotaria</taxon>
    </lineage>
</organism>
<dbReference type="GO" id="GO:0005524">
    <property type="term" value="F:ATP binding"/>
    <property type="evidence" value="ECO:0007669"/>
    <property type="project" value="InterPro"/>
</dbReference>
<dbReference type="InterPro" id="IPR011115">
    <property type="entry name" value="SecA_DEAD"/>
</dbReference>
<evidence type="ECO:0000313" key="6">
    <source>
        <dbReference type="EMBL" id="CAF1482492.1"/>
    </source>
</evidence>
<keyword evidence="2" id="KW-0811">Translocation</keyword>
<dbReference type="EMBL" id="CAJNOL010002268">
    <property type="protein sequence ID" value="CAF1482492.1"/>
    <property type="molecule type" value="Genomic_DNA"/>
</dbReference>
<dbReference type="PANTHER" id="PTHR30612:SF0">
    <property type="entry name" value="CHLOROPLAST PROTEIN-TRANSPORTING ATPASE"/>
    <property type="match status" value="1"/>
</dbReference>
<keyword evidence="8" id="KW-1185">Reference proteome</keyword>
<evidence type="ECO:0000259" key="4">
    <source>
        <dbReference type="PROSITE" id="PS51196"/>
    </source>
</evidence>
<feature type="coiled-coil region" evidence="3">
    <location>
        <begin position="759"/>
        <end position="786"/>
    </location>
</feature>
<comment type="caution">
    <text evidence="5">The sequence shown here is derived from an EMBL/GenBank/DDBJ whole genome shotgun (WGS) entry which is preliminary data.</text>
</comment>
<dbReference type="CDD" id="cd00198">
    <property type="entry name" value="vWFA"/>
    <property type="match status" value="1"/>
</dbReference>
<reference evidence="5" key="1">
    <citation type="submission" date="2021-02" db="EMBL/GenBank/DDBJ databases">
        <authorList>
            <person name="Nowell W R."/>
        </authorList>
    </citation>
    <scope>NUCLEOTIDE SEQUENCE</scope>
</reference>
<dbReference type="GO" id="GO:0017038">
    <property type="term" value="P:protein import"/>
    <property type="evidence" value="ECO:0007669"/>
    <property type="project" value="InterPro"/>
</dbReference>
<dbReference type="GO" id="GO:0006605">
    <property type="term" value="P:protein targeting"/>
    <property type="evidence" value="ECO:0007669"/>
    <property type="project" value="InterPro"/>
</dbReference>
<dbReference type="Gene3D" id="3.40.50.300">
    <property type="entry name" value="P-loop containing nucleotide triphosphate hydrolases"/>
    <property type="match status" value="2"/>
</dbReference>
<keyword evidence="3" id="KW-0175">Coiled coil</keyword>
<dbReference type="Pfam" id="PF07517">
    <property type="entry name" value="SecA_DEAD"/>
    <property type="match status" value="1"/>
</dbReference>
<dbReference type="SUPFAM" id="SSF53300">
    <property type="entry name" value="vWA-like"/>
    <property type="match status" value="1"/>
</dbReference>
<protein>
    <recommendedName>
        <fullName evidence="4">SecA family profile domain-containing protein</fullName>
    </recommendedName>
</protein>
<feature type="domain" description="SecA family profile" evidence="4">
    <location>
        <begin position="1830"/>
        <end position="2468"/>
    </location>
</feature>
<dbReference type="GO" id="GO:0006886">
    <property type="term" value="P:intracellular protein transport"/>
    <property type="evidence" value="ECO:0007669"/>
    <property type="project" value="InterPro"/>
</dbReference>
<evidence type="ECO:0000313" key="7">
    <source>
        <dbReference type="Proteomes" id="UP000663854"/>
    </source>
</evidence>
<keyword evidence="1" id="KW-0813">Transport</keyword>
<gene>
    <name evidence="6" type="ORF">JXQ802_LOCUS39383</name>
    <name evidence="5" type="ORF">PYM288_LOCUS25190</name>
</gene>
<dbReference type="Proteomes" id="UP000663870">
    <property type="component" value="Unassembled WGS sequence"/>
</dbReference>
<feature type="coiled-coil region" evidence="3">
    <location>
        <begin position="826"/>
        <end position="853"/>
    </location>
</feature>
<accession>A0A814WLS6</accession>
<dbReference type="EMBL" id="CAJNOH010001347">
    <property type="protein sequence ID" value="CAF1207290.1"/>
    <property type="molecule type" value="Genomic_DNA"/>
</dbReference>
<evidence type="ECO:0000256" key="1">
    <source>
        <dbReference type="ARBA" id="ARBA00022927"/>
    </source>
</evidence>
<dbReference type="InterPro" id="IPR036465">
    <property type="entry name" value="vWFA_dom_sf"/>
</dbReference>
<dbReference type="SUPFAM" id="SSF52540">
    <property type="entry name" value="P-loop containing nucleoside triphosphate hydrolases"/>
    <property type="match status" value="2"/>
</dbReference>
<evidence type="ECO:0000256" key="3">
    <source>
        <dbReference type="SAM" id="Coils"/>
    </source>
</evidence>
<dbReference type="PANTHER" id="PTHR30612">
    <property type="entry name" value="SECA INNER MEMBRANE COMPONENT OF SEC PROTEIN SECRETION SYSTEM"/>
    <property type="match status" value="1"/>
</dbReference>
<sequence>MKKTQIEVELGRFLEHITTDGPITNPGLKNVTSSARNKSETRYIAPVTIQLKDIFGPYELGEIILCDAPGFGDTAGPEVDIANSVGVIEAIKGCKSVKILALSSYKSLGDRGQGIQKLAHLLINMIHGIQERLSAIFYVFTKYPPNMDISALLIDIKISKVDTDPLLRSDDAFLTVLTDMINKTKKGAENIDPVRGDPKTIIEKLKNIRGIMYPEEVFRFSMSEETQACIANQAQRDNSNIKCALKHKDIDLVMHYLNKLKTLKDLLEHSTAGDAYEDAVRFINENTMEYCTGVTEKFNRLLASQDGLGQEDVDEYKSSFEYIRQIQKLTEHIGSNLMSPESLMQNIYSELEKRSQTLTEEDLDSSLVGIYFSNLYILKNTFKQLESFYTKSCISFGERFEKLVQPVYEPISVNEFNKIADIILKISKCLPLLNNHLHGLVEEKYKEIVQWFLQHMDKFSERAEPILAKIRLNENEVEIVKNCVKTLRLAKENSALEDRIATYIEMLKKKNDKLAENVKSLSDIYNSLIDKILNYFHGINNMIPEHFQNNGDRALEDVETLVNAMDTIRTIPEIESKTAGAYYRTVESIRGHMHQLQRDVEQLLLSIDPKSGTSNYGKIARLLSRLKNAKWMNRISPGAYDVSINRVTEELIQYFHELEDSLIKLDLSFKYPENVCKAQEIFDKIESLSVLERSVPELKKSKDEMIQRFLDYVQGNFKRIQDKFNLQDINVYQMKQDLKDLEQIKREYDNLHPACVFLRKHDFSDIKKLNDEIHDLEEKHKIEHEQETQRKFKIESELNGLKSIIQQFDNERRAKIDSNSNEYTNIDILRETLVKTEERLADQLESIQELQTKYNNTLHPLQSIKKEYESLLNTQDCSPEQISFLQEKRHNSIDSLNKIIEDKKNIISERQKNKQLYDFNNRFDASTADIALLYTNNCRKIANVRLKEIATDTYDILEKYIKEYGFFLDQEIDRLFKYLTNISSQDELSQYSQNLETRLEQLSTLTEFKRVFECIEGAKKVEYWRRKFNEQYRIMSGVMEEYHVSGRTKELREQLAIAQRLIGSDHFCGVALSSNGFGDLYRQYQVEATKETKQASKIVSDYIVAGDYANANNALADIDERTSNPRDINQIKHDLNTSLDRLMQSTRRIVNALDSKFDLTKNNESQTSDINENIEKIRTVLKQPRIMGLIQENTKSDLINFEEFIKTLLSSTLLKELYSIEDLMNSNDAFEAEQRMENFNRVQHELVNDFTMKDVTEKVNEVRKRLNNLANDILEQNDFRNIENYAKKSPRDLLAKLEKAASYRSAKYSPVISSISEDIRVYFEGAIKNACEASIDKRSAQMLPLQAALRFLPDNSQKLLKSQIDELINKFIEDERAYKRELKGYLEKETTDDSTIQRIGELALQYTEERRHESFEILRDGLIRKLDNHWKNIQDALDKEDTQSATNNMRQIIKYKEYVQNIPEVNEFYKNVCSLISTGVNKNVEPLNNIFKIEQVQIVDQAFSNMIVYIKFSKEFPKRTHELLPESESQNVEIRLKNLYDNWHNISNICQTAITELNIKSLHEVMCIMERWDGFLHKIRTCPFRDSLIQPFLDNMRNIKSYSEMISELEKKIIDLKQNLDVELISDQRTRFEAMRDQFFGNLAMSLKVLKLISSEFKNTLSLSIPNIEKIENELKEKVEDIKKKLLAYASQDKHSQLDADYFRMYYNYLVSFDKYIRLSEAEIRHCLELAEAKVFEKVTSLSKDITGSISDVTKIAELLEKIKFFAENFSMFDTKINGIIDEVLKSYRTQQGPLVLSQLTMILEKTDVGSRLIAEHSCLSGEDWRKRREKMQKQDDLEYVLRELEGDDLATDVLSSRYKAFRRMYDELISKILGSFNPKTETEPNIEVLITQTKILLGTVAQKANEVTWDHSFRDKIPELLAHIFAVWTLKNTQHYNAMRGIDAANLYLLMPHIAQVISIFRILGIGYRKNPTVFGHRVPFIKRISDDLINNLVQIGTGEGKSVVMAVTACVFALIGIDVDCSCYSEYLSMRDKNDFAPVFRALGIEERIQYGTFNKLCENFLNEQCNIREKMHDMIMNNKNLIDVIQRTTRIRPKVLLIDEVDVFLSEKYYGGMYIPSVYLKDPLIKNLLDTLWKDRNLHTLSAIKALPAYKACATRFSNWIFLFDEAIKDMLTALKSFQSSTYIVQNDKIVYVEGESVVENVVHGYDTIWAYYYENQKGFISQNSLEKNVGIIINCGTFSYAEMPHEFAYITGVTGTLKTLAESEKNILKTVYYIDKNTYMPSVFGKSNRNYNSANDVQVVNVSEYFMRIRGEIDTMRNAQRAILVFFESEEKLLAFYNSPELSSLKQNVQIITEKVSTKERELCIKRAATEGRVTLLTRTFGRGTDFICRNQQVLANGGIHVLQTFFSEELSEEYQIMGRGARQGDRGSYRILLLDSDLEWVLGADWEDRIPTITGSTLYAALDKDRNMLYESKCAAKQVGIEQCKREHQASRNFMKALSEGDINTVKMFLIEQNRGVNTVSEISRTVLLMDATGSMSNLLSATKDTVCTMFERASVVLEEKGLSKDSFSMQFAIYRNYNSRENKILEVSSWETKGSNLRAFMNRIGPEGGWGAEAIEVGLWHAVKESETQDGISQVILIGDAPPNTKTDVTKKRAEFGEHYWKKTRFAISTYYEDELETLKSENIPVHAFYLTNYAKDNFQKIAKETEGRCEPLNIHSVEGAELLTNYVTEEVLRKAAGDQGDVVVALYREKYVKKTFTS</sequence>
<evidence type="ECO:0000256" key="2">
    <source>
        <dbReference type="ARBA" id="ARBA00023010"/>
    </source>
</evidence>
<feature type="coiled-coil region" evidence="3">
    <location>
        <begin position="1665"/>
        <end position="1692"/>
    </location>
</feature>
<dbReference type="InterPro" id="IPR027417">
    <property type="entry name" value="P-loop_NTPase"/>
</dbReference>
<dbReference type="PROSITE" id="PS51196">
    <property type="entry name" value="SECA_MOTOR_DEAD"/>
    <property type="match status" value="1"/>
</dbReference>
<proteinExistence type="predicted"/>
<name>A0A814WLS6_9BILA</name>
<evidence type="ECO:0000313" key="5">
    <source>
        <dbReference type="EMBL" id="CAF1207290.1"/>
    </source>
</evidence>
<dbReference type="InterPro" id="IPR014018">
    <property type="entry name" value="SecA_motor_DEAD"/>
</dbReference>